<evidence type="ECO:0000259" key="4">
    <source>
        <dbReference type="PROSITE" id="PS50977"/>
    </source>
</evidence>
<keyword evidence="3" id="KW-0472">Membrane</keyword>
<reference evidence="5" key="2">
    <citation type="submission" date="2021-04" db="EMBL/GenBank/DDBJ databases">
        <authorList>
            <person name="Gilroy R."/>
        </authorList>
    </citation>
    <scope>NUCLEOTIDE SEQUENCE</scope>
    <source>
        <strain evidence="5">Gambia16-554</strain>
    </source>
</reference>
<keyword evidence="3" id="KW-0812">Transmembrane</keyword>
<feature type="domain" description="HTH tetR-type" evidence="4">
    <location>
        <begin position="11"/>
        <end position="71"/>
    </location>
</feature>
<comment type="caution">
    <text evidence="5">The sequence shown here is derived from an EMBL/GenBank/DDBJ whole genome shotgun (WGS) entry which is preliminary data.</text>
</comment>
<feature type="transmembrane region" description="Helical" evidence="3">
    <location>
        <begin position="160"/>
        <end position="178"/>
    </location>
</feature>
<dbReference type="InterPro" id="IPR001647">
    <property type="entry name" value="HTH_TetR"/>
</dbReference>
<dbReference type="PANTHER" id="PTHR30328:SF54">
    <property type="entry name" value="HTH-TYPE TRANSCRIPTIONAL REPRESSOR SCO4008"/>
    <property type="match status" value="1"/>
</dbReference>
<dbReference type="GO" id="GO:0003677">
    <property type="term" value="F:DNA binding"/>
    <property type="evidence" value="ECO:0007669"/>
    <property type="project" value="UniProtKB-UniRule"/>
</dbReference>
<dbReference type="Gene3D" id="1.10.357.10">
    <property type="entry name" value="Tetracycline Repressor, domain 2"/>
    <property type="match status" value="1"/>
</dbReference>
<accession>A0A9D2GRL1</accession>
<sequence length="210" mass="24178">MKDKEDNSGNEGMESRILACAERLFLNKGYNLTSMTEIAKEAGCTQALVHYYFRTKENLFSKIFEGKFQQFIDCIVKQEDESLPFGKLIEVRTSRLFDLMAANERLPFMFLSEFIINPDQRINLKDNIVSLCTEATSRLEAKIREEMESGRIRSTCTMDITLNMFSLVVTFFVVLPFLEEVGLVTDANREEFIAGRKQEIIRTIIASLRP</sequence>
<dbReference type="InterPro" id="IPR050109">
    <property type="entry name" value="HTH-type_TetR-like_transc_reg"/>
</dbReference>
<dbReference type="EMBL" id="DXAW01000082">
    <property type="protein sequence ID" value="HIZ85689.1"/>
    <property type="molecule type" value="Genomic_DNA"/>
</dbReference>
<organism evidence="5 6">
    <name type="scientific">Candidatus Coprenecus stercoravium</name>
    <dbReference type="NCBI Taxonomy" id="2840735"/>
    <lineage>
        <taxon>Bacteria</taxon>
        <taxon>Pseudomonadati</taxon>
        <taxon>Bacteroidota</taxon>
        <taxon>Bacteroidia</taxon>
        <taxon>Bacteroidales</taxon>
        <taxon>Rikenellaceae</taxon>
        <taxon>Rikenellaceae incertae sedis</taxon>
        <taxon>Candidatus Coprenecus</taxon>
    </lineage>
</organism>
<dbReference type="PRINTS" id="PR00455">
    <property type="entry name" value="HTHTETR"/>
</dbReference>
<protein>
    <submittedName>
        <fullName evidence="5">TetR/AcrR family transcriptional regulator</fullName>
    </submittedName>
</protein>
<evidence type="ECO:0000256" key="3">
    <source>
        <dbReference type="SAM" id="Phobius"/>
    </source>
</evidence>
<dbReference type="AlphaFoldDB" id="A0A9D2GRL1"/>
<dbReference type="InterPro" id="IPR009057">
    <property type="entry name" value="Homeodomain-like_sf"/>
</dbReference>
<name>A0A9D2GRL1_9BACT</name>
<dbReference type="Proteomes" id="UP000824115">
    <property type="component" value="Unassembled WGS sequence"/>
</dbReference>
<proteinExistence type="predicted"/>
<evidence type="ECO:0000256" key="2">
    <source>
        <dbReference type="PROSITE-ProRule" id="PRU00335"/>
    </source>
</evidence>
<dbReference type="SUPFAM" id="SSF46689">
    <property type="entry name" value="Homeodomain-like"/>
    <property type="match status" value="1"/>
</dbReference>
<keyword evidence="3" id="KW-1133">Transmembrane helix</keyword>
<dbReference type="PROSITE" id="PS50977">
    <property type="entry name" value="HTH_TETR_2"/>
    <property type="match status" value="1"/>
</dbReference>
<keyword evidence="1 2" id="KW-0238">DNA-binding</keyword>
<evidence type="ECO:0000313" key="5">
    <source>
        <dbReference type="EMBL" id="HIZ85689.1"/>
    </source>
</evidence>
<gene>
    <name evidence="5" type="ORF">IAC04_04280</name>
</gene>
<evidence type="ECO:0000313" key="6">
    <source>
        <dbReference type="Proteomes" id="UP000824115"/>
    </source>
</evidence>
<dbReference type="PANTHER" id="PTHR30328">
    <property type="entry name" value="TRANSCRIPTIONAL REPRESSOR"/>
    <property type="match status" value="1"/>
</dbReference>
<dbReference type="Pfam" id="PF00440">
    <property type="entry name" value="TetR_N"/>
    <property type="match status" value="1"/>
</dbReference>
<reference evidence="5" key="1">
    <citation type="journal article" date="2021" name="PeerJ">
        <title>Extensive microbial diversity within the chicken gut microbiome revealed by metagenomics and culture.</title>
        <authorList>
            <person name="Gilroy R."/>
            <person name="Ravi A."/>
            <person name="Getino M."/>
            <person name="Pursley I."/>
            <person name="Horton D.L."/>
            <person name="Alikhan N.F."/>
            <person name="Baker D."/>
            <person name="Gharbi K."/>
            <person name="Hall N."/>
            <person name="Watson M."/>
            <person name="Adriaenssens E.M."/>
            <person name="Foster-Nyarko E."/>
            <person name="Jarju S."/>
            <person name="Secka A."/>
            <person name="Antonio M."/>
            <person name="Oren A."/>
            <person name="Chaudhuri R.R."/>
            <person name="La Ragione R."/>
            <person name="Hildebrand F."/>
            <person name="Pallen M.J."/>
        </authorList>
    </citation>
    <scope>NUCLEOTIDE SEQUENCE</scope>
    <source>
        <strain evidence="5">Gambia16-554</strain>
    </source>
</reference>
<feature type="DNA-binding region" description="H-T-H motif" evidence="2">
    <location>
        <begin position="34"/>
        <end position="53"/>
    </location>
</feature>
<evidence type="ECO:0000256" key="1">
    <source>
        <dbReference type="ARBA" id="ARBA00023125"/>
    </source>
</evidence>